<keyword evidence="4" id="KW-0337">GPI-anchor biosynthesis</keyword>
<evidence type="ECO:0000256" key="3">
    <source>
        <dbReference type="ARBA" id="ARBA00005316"/>
    </source>
</evidence>
<dbReference type="Pfam" id="PF10510">
    <property type="entry name" value="PIG-S"/>
    <property type="match status" value="1"/>
</dbReference>
<evidence type="ECO:0000256" key="6">
    <source>
        <dbReference type="ARBA" id="ARBA00022824"/>
    </source>
</evidence>
<evidence type="ECO:0008006" key="13">
    <source>
        <dbReference type="Google" id="ProtNLM"/>
    </source>
</evidence>
<dbReference type="GO" id="GO:0042765">
    <property type="term" value="C:GPI-anchor transamidase complex"/>
    <property type="evidence" value="ECO:0007669"/>
    <property type="project" value="InterPro"/>
</dbReference>
<gene>
    <name evidence="11" type="ORF">ONE63_010162</name>
</gene>
<accession>A0AAV7XL50</accession>
<evidence type="ECO:0000313" key="12">
    <source>
        <dbReference type="Proteomes" id="UP001075354"/>
    </source>
</evidence>
<keyword evidence="5 10" id="KW-0812">Transmembrane</keyword>
<comment type="subcellular location">
    <subcellularLocation>
        <location evidence="1">Endoplasmic reticulum membrane</location>
        <topology evidence="1">Multi-pass membrane protein</topology>
    </subcellularLocation>
</comment>
<dbReference type="PANTHER" id="PTHR21072">
    <property type="entry name" value="GPI TRANSAMIDASE COMPONENT PIG-S"/>
    <property type="match status" value="1"/>
</dbReference>
<reference evidence="11" key="1">
    <citation type="submission" date="2022-12" db="EMBL/GenBank/DDBJ databases">
        <title>Chromosome-level genome assembly of the bean flower thrips Megalurothrips usitatus.</title>
        <authorList>
            <person name="Ma L."/>
            <person name="Liu Q."/>
            <person name="Li H."/>
            <person name="Cai W."/>
        </authorList>
    </citation>
    <scope>NUCLEOTIDE SEQUENCE</scope>
    <source>
        <strain evidence="11">Cailab_2022a</strain>
    </source>
</reference>
<name>A0AAV7XL50_9NEOP</name>
<comment type="similarity">
    <text evidence="3">Belongs to the PIGS family.</text>
</comment>
<dbReference type="GO" id="GO:0006506">
    <property type="term" value="P:GPI anchor biosynthetic process"/>
    <property type="evidence" value="ECO:0007669"/>
    <property type="project" value="UniProtKB-KW"/>
</dbReference>
<feature type="transmembrane region" description="Helical" evidence="10">
    <location>
        <begin position="76"/>
        <end position="95"/>
    </location>
</feature>
<keyword evidence="9" id="KW-0325">Glycoprotein</keyword>
<dbReference type="EMBL" id="JAPTSV010000008">
    <property type="protein sequence ID" value="KAJ1525344.1"/>
    <property type="molecule type" value="Genomic_DNA"/>
</dbReference>
<dbReference type="AlphaFoldDB" id="A0AAV7XL50"/>
<sequence>MFLQSSTSLSADKTKRKYETNDYSVCLRSRATGLWLPHNWENKKFERVQSGSCDEQNSKQTSDTSKTIKEDEDIRIYAAIAFAFLLIVVGLPLWWKTTEVYRVHVPYGRIDDLREAEIMFPMSITVFSKSIYRANLIHEHWMNTTLVGNGIIKVDYKVDTSVDLDKALTSHSLEELDALDLFPNKAGHIYLVEVPEMHRFTAKHVVVGSKRVIYFSQKAGPKTLVTLLDQWILRSEALVRTKAIIEAPNEWSRDRTGRRRMPPAAQYDLMFSMVHPEPEKRDVKWNIRQAITDYCGALLEYLSPVITFHIKSQWLYSVRLEGRPRQVQQESQTWYSLPEDVLPHIITPLEKKLGSGVSEHPTIQLVLYIPPCQISPLYITSSQPQVPPSTAFLSPRWGGVQIFNPPLSLCGNGEKESPWLNSAAIMNTFKMQLKLLIGIPELDKIDGVEQLPLPASGIRDWEMDSLMRIRATEHLVSARITLKSLAQLLDEISNIVINDEVGDRIWEAILKSHESINKILEHNLMDGYNLSKQAFLAAETAFSDPSLLALLYFPEDQKYAVYIPLFLPVMIPVLMSLKSIRSWWISGALQTSGSKLKNE</sequence>
<evidence type="ECO:0000256" key="1">
    <source>
        <dbReference type="ARBA" id="ARBA00004477"/>
    </source>
</evidence>
<evidence type="ECO:0000256" key="9">
    <source>
        <dbReference type="ARBA" id="ARBA00023180"/>
    </source>
</evidence>
<keyword evidence="12" id="KW-1185">Reference proteome</keyword>
<dbReference type="PANTHER" id="PTHR21072:SF13">
    <property type="entry name" value="GPI TRANSAMIDASE COMPONENT PIG-S"/>
    <property type="match status" value="1"/>
</dbReference>
<evidence type="ECO:0000256" key="10">
    <source>
        <dbReference type="SAM" id="Phobius"/>
    </source>
</evidence>
<evidence type="ECO:0000256" key="8">
    <source>
        <dbReference type="ARBA" id="ARBA00023136"/>
    </source>
</evidence>
<dbReference type="GO" id="GO:0016255">
    <property type="term" value="P:attachment of GPI anchor to protein"/>
    <property type="evidence" value="ECO:0007669"/>
    <property type="project" value="InterPro"/>
</dbReference>
<keyword evidence="6" id="KW-0256">Endoplasmic reticulum</keyword>
<comment type="pathway">
    <text evidence="2">Glycolipid biosynthesis; glycosylphosphatidylinositol-anchor biosynthesis.</text>
</comment>
<dbReference type="Proteomes" id="UP001075354">
    <property type="component" value="Chromosome 8"/>
</dbReference>
<evidence type="ECO:0000256" key="4">
    <source>
        <dbReference type="ARBA" id="ARBA00022502"/>
    </source>
</evidence>
<evidence type="ECO:0000313" key="11">
    <source>
        <dbReference type="EMBL" id="KAJ1525344.1"/>
    </source>
</evidence>
<keyword evidence="7 10" id="KW-1133">Transmembrane helix</keyword>
<keyword evidence="8 10" id="KW-0472">Membrane</keyword>
<protein>
    <recommendedName>
        <fullName evidence="13">GPI transamidase component PIG-S</fullName>
    </recommendedName>
</protein>
<evidence type="ECO:0000256" key="2">
    <source>
        <dbReference type="ARBA" id="ARBA00004687"/>
    </source>
</evidence>
<dbReference type="InterPro" id="IPR019540">
    <property type="entry name" value="PtdIno-glycan_biosynth_class_S"/>
</dbReference>
<evidence type="ECO:0000256" key="5">
    <source>
        <dbReference type="ARBA" id="ARBA00022692"/>
    </source>
</evidence>
<proteinExistence type="inferred from homology"/>
<comment type="caution">
    <text evidence="11">The sequence shown here is derived from an EMBL/GenBank/DDBJ whole genome shotgun (WGS) entry which is preliminary data.</text>
</comment>
<organism evidence="11 12">
    <name type="scientific">Megalurothrips usitatus</name>
    <name type="common">bean blossom thrips</name>
    <dbReference type="NCBI Taxonomy" id="439358"/>
    <lineage>
        <taxon>Eukaryota</taxon>
        <taxon>Metazoa</taxon>
        <taxon>Ecdysozoa</taxon>
        <taxon>Arthropoda</taxon>
        <taxon>Hexapoda</taxon>
        <taxon>Insecta</taxon>
        <taxon>Pterygota</taxon>
        <taxon>Neoptera</taxon>
        <taxon>Paraneoptera</taxon>
        <taxon>Thysanoptera</taxon>
        <taxon>Terebrantia</taxon>
        <taxon>Thripoidea</taxon>
        <taxon>Thripidae</taxon>
        <taxon>Megalurothrips</taxon>
    </lineage>
</organism>
<evidence type="ECO:0000256" key="7">
    <source>
        <dbReference type="ARBA" id="ARBA00022989"/>
    </source>
</evidence>